<reference evidence="1 2" key="1">
    <citation type="submission" date="2018-02" db="EMBL/GenBank/DDBJ databases">
        <title>The genomes of Aspergillus section Nigri reveals drivers in fungal speciation.</title>
        <authorList>
            <consortium name="DOE Joint Genome Institute"/>
            <person name="Vesth T.C."/>
            <person name="Nybo J."/>
            <person name="Theobald S."/>
            <person name="Brandl J."/>
            <person name="Frisvad J.C."/>
            <person name="Nielsen K.F."/>
            <person name="Lyhne E.K."/>
            <person name="Kogle M.E."/>
            <person name="Kuo A."/>
            <person name="Riley R."/>
            <person name="Clum A."/>
            <person name="Nolan M."/>
            <person name="Lipzen A."/>
            <person name="Salamov A."/>
            <person name="Henrissat B."/>
            <person name="Wiebenga A."/>
            <person name="De vries R.P."/>
            <person name="Grigoriev I.V."/>
            <person name="Mortensen U.H."/>
            <person name="Andersen M.R."/>
            <person name="Baker S.E."/>
        </authorList>
    </citation>
    <scope>NUCLEOTIDE SEQUENCE [LARGE SCALE GENOMIC DNA]</scope>
    <source>
        <strain evidence="1 2">CBS 112811</strain>
    </source>
</reference>
<protein>
    <submittedName>
        <fullName evidence="1">Uncharacterized protein</fullName>
    </submittedName>
</protein>
<proteinExistence type="predicted"/>
<name>A0A8G1R4U4_9EURO</name>
<dbReference type="GeneID" id="37158585"/>
<dbReference type="Proteomes" id="UP000249526">
    <property type="component" value="Unassembled WGS sequence"/>
</dbReference>
<evidence type="ECO:0000313" key="1">
    <source>
        <dbReference type="EMBL" id="RAH58696.1"/>
    </source>
</evidence>
<organism evidence="1 2">
    <name type="scientific">Aspergillus piperis CBS 112811</name>
    <dbReference type="NCBI Taxonomy" id="1448313"/>
    <lineage>
        <taxon>Eukaryota</taxon>
        <taxon>Fungi</taxon>
        <taxon>Dikarya</taxon>
        <taxon>Ascomycota</taxon>
        <taxon>Pezizomycotina</taxon>
        <taxon>Eurotiomycetes</taxon>
        <taxon>Eurotiomycetidae</taxon>
        <taxon>Eurotiales</taxon>
        <taxon>Aspergillaceae</taxon>
        <taxon>Aspergillus</taxon>
        <taxon>Aspergillus subgen. Circumdati</taxon>
    </lineage>
</organism>
<dbReference type="EMBL" id="KZ825060">
    <property type="protein sequence ID" value="RAH58696.1"/>
    <property type="molecule type" value="Genomic_DNA"/>
</dbReference>
<gene>
    <name evidence="1" type="ORF">BO85DRAFT_279866</name>
</gene>
<dbReference type="RefSeq" id="XP_025516618.1">
    <property type="nucleotide sequence ID" value="XM_025655183.1"/>
</dbReference>
<sequence>MPLVSSMKGGWDHRPKRRTFPDVTPCTAILITRYDTMGYLRDINGTNTNQAIRQEQRSREIVCFSPLIWFIFAFDSSSSLLQSAGASVPANLPGPLWHLSHLPMTKAISPLNIKPTKRGKLPIYSHAYEYNIHLRVMVDQRKRGTHTRLLGASYM</sequence>
<accession>A0A8G1R4U4</accession>
<keyword evidence="2" id="KW-1185">Reference proteome</keyword>
<dbReference type="AlphaFoldDB" id="A0A8G1R4U4"/>
<evidence type="ECO:0000313" key="2">
    <source>
        <dbReference type="Proteomes" id="UP000249526"/>
    </source>
</evidence>